<dbReference type="Pfam" id="PF11209">
    <property type="entry name" value="LmeA"/>
    <property type="match status" value="1"/>
</dbReference>
<evidence type="ECO:0000313" key="2">
    <source>
        <dbReference type="Proteomes" id="UP001442494"/>
    </source>
</evidence>
<dbReference type="EMBL" id="JAMPKK010000014">
    <property type="protein sequence ID" value="MEP0864530.1"/>
    <property type="molecule type" value="Genomic_DNA"/>
</dbReference>
<organism evidence="1 2">
    <name type="scientific">Funiculus sociatus GB2-A5</name>
    <dbReference type="NCBI Taxonomy" id="2933946"/>
    <lineage>
        <taxon>Bacteria</taxon>
        <taxon>Bacillati</taxon>
        <taxon>Cyanobacteriota</taxon>
        <taxon>Cyanophyceae</taxon>
        <taxon>Coleofasciculales</taxon>
        <taxon>Coleofasciculaceae</taxon>
        <taxon>Funiculus</taxon>
    </lineage>
</organism>
<dbReference type="InterPro" id="IPR021373">
    <property type="entry name" value="DUF2993"/>
</dbReference>
<dbReference type="RefSeq" id="WP_190424817.1">
    <property type="nucleotide sequence ID" value="NZ_JAMPKK010000014.1"/>
</dbReference>
<proteinExistence type="predicted"/>
<sequence length="239" mass="26099">MPLITKQQSRIISSVLSPACRVWLRSQVSAIGDLSVKISGGDRQILSGYIPKVAISASRAIYQGLHLSQIHLVGENIRINLGQVLKGKPLRLLEPIPVSGELLLEEADLKASLDAPLLATALTDLLGTLLLAAFHMHPADILEDQQINWQQITIEPECLTLSGTLTDATNYTKPFVLRTDLQLASPHELLLVNPCIEIQQKLVQAEEGFKIDLGKEVDIQELTLSQGRLICRGGITVIP</sequence>
<dbReference type="Proteomes" id="UP001442494">
    <property type="component" value="Unassembled WGS sequence"/>
</dbReference>
<protein>
    <submittedName>
        <fullName evidence="1">DUF2993 domain-containing protein</fullName>
    </submittedName>
</protein>
<name>A0ABV0JMN3_9CYAN</name>
<comment type="caution">
    <text evidence="1">The sequence shown here is derived from an EMBL/GenBank/DDBJ whole genome shotgun (WGS) entry which is preliminary data.</text>
</comment>
<keyword evidence="2" id="KW-1185">Reference proteome</keyword>
<gene>
    <name evidence="1" type="ORF">NDI37_08620</name>
</gene>
<evidence type="ECO:0000313" key="1">
    <source>
        <dbReference type="EMBL" id="MEP0864530.1"/>
    </source>
</evidence>
<accession>A0ABV0JMN3</accession>
<reference evidence="1 2" key="1">
    <citation type="submission" date="2022-04" db="EMBL/GenBank/DDBJ databases">
        <title>Positive selection, recombination, and allopatry shape intraspecific diversity of widespread and dominant cyanobacteria.</title>
        <authorList>
            <person name="Wei J."/>
            <person name="Shu W."/>
            <person name="Hu C."/>
        </authorList>
    </citation>
    <scope>NUCLEOTIDE SEQUENCE [LARGE SCALE GENOMIC DNA]</scope>
    <source>
        <strain evidence="1 2">GB2-A5</strain>
    </source>
</reference>